<reference evidence="1 2" key="1">
    <citation type="submission" date="2013-07" db="EMBL/GenBank/DDBJ databases">
        <title>Genome sequence of Salmonella bongori N268-08 - a rare clinical isolate.</title>
        <authorList>
            <person name="Marti R."/>
            <person name="Hagens S."/>
            <person name="Loessner M.J."/>
            <person name="Klumpp J."/>
        </authorList>
    </citation>
    <scope>NUCLEOTIDE SEQUENCE [LARGE SCALE GENOMIC DNA]</scope>
    <source>
        <strain evidence="1 2">N268-08</strain>
    </source>
</reference>
<name>S5MY36_SALBN</name>
<organism evidence="1 2">
    <name type="scientific">Salmonella bongori N268-08</name>
    <dbReference type="NCBI Taxonomy" id="1197719"/>
    <lineage>
        <taxon>Bacteria</taxon>
        <taxon>Pseudomonadati</taxon>
        <taxon>Pseudomonadota</taxon>
        <taxon>Gammaproteobacteria</taxon>
        <taxon>Enterobacterales</taxon>
        <taxon>Enterobacteriaceae</taxon>
        <taxon>Salmonella</taxon>
    </lineage>
</organism>
<evidence type="ECO:0000313" key="2">
    <source>
        <dbReference type="Proteomes" id="UP000015042"/>
    </source>
</evidence>
<dbReference type="AlphaFoldDB" id="S5MY36"/>
<accession>S5MY36</accession>
<dbReference type="HOGENOM" id="CLU_3257492_0_0_6"/>
<proteinExistence type="predicted"/>
<dbReference type="EMBL" id="CP006608">
    <property type="protein sequence ID" value="AGR59593.1"/>
    <property type="molecule type" value="Genomic_DNA"/>
</dbReference>
<dbReference type="Proteomes" id="UP000015042">
    <property type="component" value="Chromosome"/>
</dbReference>
<dbReference type="KEGG" id="sbz:A464_2408"/>
<protein>
    <submittedName>
        <fullName evidence="1">Uncharacterized protein</fullName>
    </submittedName>
</protein>
<sequence>MEAKTQSVIVASFFFTKGVMRSRNEAPDVSSISLQYVFVMVF</sequence>
<gene>
    <name evidence="1" type="ORF">A464_2408</name>
</gene>
<evidence type="ECO:0000313" key="1">
    <source>
        <dbReference type="EMBL" id="AGR59593.1"/>
    </source>
</evidence>
<dbReference type="PATRIC" id="fig|1197719.3.peg.2400"/>